<dbReference type="Pfam" id="PF03372">
    <property type="entry name" value="Exo_endo_phos"/>
    <property type="match status" value="1"/>
</dbReference>
<dbReference type="PROSITE" id="PS51257">
    <property type="entry name" value="PROKAR_LIPOPROTEIN"/>
    <property type="match status" value="1"/>
</dbReference>
<evidence type="ECO:0000313" key="3">
    <source>
        <dbReference type="EMBL" id="OEE78505.1"/>
    </source>
</evidence>
<organism evidence="3 4">
    <name type="scientific">Vibrio genomosp. F6 str. FF-238</name>
    <dbReference type="NCBI Taxonomy" id="1191298"/>
    <lineage>
        <taxon>Bacteria</taxon>
        <taxon>Pseudomonadati</taxon>
        <taxon>Pseudomonadota</taxon>
        <taxon>Gammaproteobacteria</taxon>
        <taxon>Vibrionales</taxon>
        <taxon>Vibrionaceae</taxon>
        <taxon>Vibrio</taxon>
    </lineage>
</organism>
<dbReference type="Gene3D" id="3.60.10.10">
    <property type="entry name" value="Endonuclease/exonuclease/phosphatase"/>
    <property type="match status" value="1"/>
</dbReference>
<protein>
    <submittedName>
        <fullName evidence="3">Succinyl-CoA synthetase subunit alpha</fullName>
    </submittedName>
</protein>
<dbReference type="EMBL" id="AJYW02000045">
    <property type="protein sequence ID" value="OEE78505.1"/>
    <property type="molecule type" value="Genomic_DNA"/>
</dbReference>
<dbReference type="RefSeq" id="WP_017053406.1">
    <property type="nucleotide sequence ID" value="NZ_AJYW02000045.1"/>
</dbReference>
<dbReference type="InterPro" id="IPR005135">
    <property type="entry name" value="Endo/exonuclease/phosphatase"/>
</dbReference>
<feature type="signal peptide" evidence="1">
    <location>
        <begin position="1"/>
        <end position="18"/>
    </location>
</feature>
<evidence type="ECO:0000259" key="2">
    <source>
        <dbReference type="Pfam" id="PF03372"/>
    </source>
</evidence>
<dbReference type="AlphaFoldDB" id="A0A1E5D4K5"/>
<gene>
    <name evidence="3" type="ORF">A130_02960</name>
</gene>
<sequence length="483" mass="52591">MKLLKTTAALAITVALLAGCNDEETVNNYLPETPVAPAPAPVDSEGRIAAFNLSFDRYTYEDLVAEMKLTTIEQTALVDGWKAGTLSDEDNATALKVIQIRNVAAIIQTERPAVIMMSEFNNDGTGTNNDALTGFRLNYLAVPQNSNSIDQDGTVLKPISFQYFANFATNTGKLSGYDLNRDGKVATDADKGSYTYANDSWGFGQYHGQYAFALMSQYEIDKDNIRTFQSFKWKDMPGETNPTITDCDGDPAIPAGMTCGDKWYTDAAWAEKPMSSKNHVDAPIIITKEDGTEEKIHLLLSHPTPPIFDKLTTNNKMLNRAEIDFWVDYVGGNANYIYDDKGVTGGLESGAHFIVMGDLNADPLKGDGDLTAINALMDHDKVNRLATFGPLAPASLGGPECLALGECKEANWDTPNPDQVTSTSGLRLDHVIPSANLNITESGVHWPATFESGRLLVNDERVGNGNSKAISSDHRLVWIKAEL</sequence>
<proteinExistence type="predicted"/>
<keyword evidence="1" id="KW-0732">Signal</keyword>
<evidence type="ECO:0000313" key="4">
    <source>
        <dbReference type="Proteomes" id="UP000094165"/>
    </source>
</evidence>
<comment type="caution">
    <text evidence="3">The sequence shown here is derived from an EMBL/GenBank/DDBJ whole genome shotgun (WGS) entry which is preliminary data.</text>
</comment>
<feature type="chain" id="PRO_5009173512" evidence="1">
    <location>
        <begin position="19"/>
        <end position="483"/>
    </location>
</feature>
<dbReference type="SUPFAM" id="SSF56219">
    <property type="entry name" value="DNase I-like"/>
    <property type="match status" value="1"/>
</dbReference>
<name>A0A1E5D4K5_9VIBR</name>
<dbReference type="GO" id="GO:0003824">
    <property type="term" value="F:catalytic activity"/>
    <property type="evidence" value="ECO:0007669"/>
    <property type="project" value="InterPro"/>
</dbReference>
<feature type="domain" description="Endonuclease/exonuclease/phosphatase" evidence="2">
    <location>
        <begin position="96"/>
        <end position="474"/>
    </location>
</feature>
<accession>A0A1E5D4K5</accession>
<evidence type="ECO:0000256" key="1">
    <source>
        <dbReference type="SAM" id="SignalP"/>
    </source>
</evidence>
<dbReference type="InterPro" id="IPR036691">
    <property type="entry name" value="Endo/exonu/phosph_ase_sf"/>
</dbReference>
<keyword evidence="4" id="KW-1185">Reference proteome</keyword>
<reference evidence="3 4" key="1">
    <citation type="journal article" date="2012" name="Science">
        <title>Ecological populations of bacteria act as socially cohesive units of antibiotic production and resistance.</title>
        <authorList>
            <person name="Cordero O.X."/>
            <person name="Wildschutte H."/>
            <person name="Kirkup B."/>
            <person name="Proehl S."/>
            <person name="Ngo L."/>
            <person name="Hussain F."/>
            <person name="Le Roux F."/>
            <person name="Mincer T."/>
            <person name="Polz M.F."/>
        </authorList>
    </citation>
    <scope>NUCLEOTIDE SEQUENCE [LARGE SCALE GENOMIC DNA]</scope>
    <source>
        <strain evidence="3 4">FF-238</strain>
    </source>
</reference>
<dbReference type="Proteomes" id="UP000094165">
    <property type="component" value="Unassembled WGS sequence"/>
</dbReference>